<feature type="compositionally biased region" description="Pro residues" evidence="1">
    <location>
        <begin position="66"/>
        <end position="85"/>
    </location>
</feature>
<dbReference type="EMBL" id="CP063849">
    <property type="protein sequence ID" value="QOY88960.1"/>
    <property type="molecule type" value="Genomic_DNA"/>
</dbReference>
<accession>A0A7S7SMD0</accession>
<dbReference type="AlphaFoldDB" id="A0A7S7SMD0"/>
<name>A0A7S7SMD0_PALFE</name>
<feature type="region of interest" description="Disordered" evidence="1">
    <location>
        <begin position="63"/>
        <end position="85"/>
    </location>
</feature>
<organism evidence="2 3">
    <name type="scientific">Paludibaculum fermentans</name>
    <dbReference type="NCBI Taxonomy" id="1473598"/>
    <lineage>
        <taxon>Bacteria</taxon>
        <taxon>Pseudomonadati</taxon>
        <taxon>Acidobacteriota</taxon>
        <taxon>Terriglobia</taxon>
        <taxon>Bryobacterales</taxon>
        <taxon>Bryobacteraceae</taxon>
        <taxon>Paludibaculum</taxon>
    </lineage>
</organism>
<proteinExistence type="predicted"/>
<feature type="region of interest" description="Disordered" evidence="1">
    <location>
        <begin position="1"/>
        <end position="47"/>
    </location>
</feature>
<gene>
    <name evidence="2" type="ORF">IRI77_03075</name>
</gene>
<reference evidence="2 3" key="1">
    <citation type="submission" date="2020-10" db="EMBL/GenBank/DDBJ databases">
        <title>Complete genome sequence of Paludibaculum fermentans P105T, a facultatively anaerobic acidobacterium capable of dissimilatory Fe(III) reduction.</title>
        <authorList>
            <person name="Dedysh S.N."/>
            <person name="Beletsky A.V."/>
            <person name="Kulichevskaya I.S."/>
            <person name="Mardanov A.V."/>
            <person name="Ravin N.V."/>
        </authorList>
    </citation>
    <scope>NUCLEOTIDE SEQUENCE [LARGE SCALE GENOMIC DNA]</scope>
    <source>
        <strain evidence="2 3">P105</strain>
    </source>
</reference>
<sequence>MANQPISERRLAANRANAQKSTGPRTAEGKLRVSQNATRHNLYSGPHRLPEDIEARLYLIGRCIRPPSPPGSRPSSPRPQVPPGP</sequence>
<evidence type="ECO:0000256" key="1">
    <source>
        <dbReference type="SAM" id="MobiDB-lite"/>
    </source>
</evidence>
<keyword evidence="3" id="KW-1185">Reference proteome</keyword>
<dbReference type="Proteomes" id="UP000593892">
    <property type="component" value="Chromosome"/>
</dbReference>
<protein>
    <submittedName>
        <fullName evidence="2">Uncharacterized protein</fullName>
    </submittedName>
</protein>
<dbReference type="RefSeq" id="WP_194450623.1">
    <property type="nucleotide sequence ID" value="NZ_CP063849.1"/>
</dbReference>
<evidence type="ECO:0000313" key="2">
    <source>
        <dbReference type="EMBL" id="QOY88960.1"/>
    </source>
</evidence>
<evidence type="ECO:0000313" key="3">
    <source>
        <dbReference type="Proteomes" id="UP000593892"/>
    </source>
</evidence>
<dbReference type="KEGG" id="pfer:IRI77_03075"/>